<dbReference type="Pfam" id="PF07762">
    <property type="entry name" value="DUF1618"/>
    <property type="match status" value="2"/>
</dbReference>
<dbReference type="EnsemblPlants" id="OGLUM05G09110.1">
    <property type="protein sequence ID" value="OGLUM05G09110.1"/>
    <property type="gene ID" value="OGLUM05G09110"/>
</dbReference>
<dbReference type="Proteomes" id="UP000026961">
    <property type="component" value="Chromosome 5"/>
</dbReference>
<dbReference type="InterPro" id="IPR011676">
    <property type="entry name" value="DUF1618"/>
</dbReference>
<dbReference type="PANTHER" id="PTHR33086:SF98">
    <property type="entry name" value="OS05G0468200 PROTEIN"/>
    <property type="match status" value="1"/>
</dbReference>
<name>A0A0D9ZW80_9ORYZ</name>
<accession>A0A0D9ZW80</accession>
<evidence type="ECO:0000259" key="2">
    <source>
        <dbReference type="Pfam" id="PF07762"/>
    </source>
</evidence>
<feature type="domain" description="DUF1618" evidence="2">
    <location>
        <begin position="117"/>
        <end position="219"/>
    </location>
</feature>
<organism evidence="3">
    <name type="scientific">Oryza glumipatula</name>
    <dbReference type="NCBI Taxonomy" id="40148"/>
    <lineage>
        <taxon>Eukaryota</taxon>
        <taxon>Viridiplantae</taxon>
        <taxon>Streptophyta</taxon>
        <taxon>Embryophyta</taxon>
        <taxon>Tracheophyta</taxon>
        <taxon>Spermatophyta</taxon>
        <taxon>Magnoliopsida</taxon>
        <taxon>Liliopsida</taxon>
        <taxon>Poales</taxon>
        <taxon>Poaceae</taxon>
        <taxon>BOP clade</taxon>
        <taxon>Oryzoideae</taxon>
        <taxon>Oryzeae</taxon>
        <taxon>Oryzinae</taxon>
        <taxon>Oryza</taxon>
    </lineage>
</organism>
<feature type="domain" description="DUF1618" evidence="2">
    <location>
        <begin position="561"/>
        <end position="664"/>
    </location>
</feature>
<proteinExistence type="predicted"/>
<dbReference type="STRING" id="40148.A0A0D9ZW80"/>
<protein>
    <recommendedName>
        <fullName evidence="2">DUF1618 domain-containing protein</fullName>
    </recommendedName>
</protein>
<dbReference type="PANTHER" id="PTHR33086">
    <property type="entry name" value="OS05G0468200 PROTEIN-RELATED"/>
    <property type="match status" value="1"/>
</dbReference>
<keyword evidence="4" id="KW-1185">Reference proteome</keyword>
<feature type="compositionally biased region" description="Low complexity" evidence="1">
    <location>
        <begin position="304"/>
        <end position="314"/>
    </location>
</feature>
<dbReference type="AlphaFoldDB" id="A0A0D9ZW80"/>
<reference evidence="3" key="2">
    <citation type="submission" date="2018-05" db="EMBL/GenBank/DDBJ databases">
        <title>OgluRS3 (Oryza glumaepatula Reference Sequence Version 3).</title>
        <authorList>
            <person name="Zhang J."/>
            <person name="Kudrna D."/>
            <person name="Lee S."/>
            <person name="Talag J."/>
            <person name="Welchert J."/>
            <person name="Wing R.A."/>
        </authorList>
    </citation>
    <scope>NUCLEOTIDE SEQUENCE [LARGE SCALE GENOMIC DNA]</scope>
</reference>
<dbReference type="Gramene" id="OGLUM05G09110.1">
    <property type="protein sequence ID" value="OGLUM05G09110.1"/>
    <property type="gene ID" value="OGLUM05G09110"/>
</dbReference>
<evidence type="ECO:0000256" key="1">
    <source>
        <dbReference type="SAM" id="MobiDB-lite"/>
    </source>
</evidence>
<feature type="region of interest" description="Disordered" evidence="1">
    <location>
        <begin position="293"/>
        <end position="314"/>
    </location>
</feature>
<evidence type="ECO:0000313" key="3">
    <source>
        <dbReference type="EnsemblPlants" id="OGLUM05G09110.1"/>
    </source>
</evidence>
<sequence length="794" mass="86572">MDPDITRFVCNPITGELFRLPDIDGTKKTLSYGPNAGLLTRSASPAGHGPPDRYAVALLNEDRSRNGDERTFVMRRFLSQTGKWEKLVGLPLPSPLPLPRRMELYLEAVAFAGQLWWVDPTWGAISADPFSHRPELRFVELPRGSVWPMPSTHPVQALGMFRRLGVSEGRLRYVELSNQDPFVLSSFALDDHGGSWTMEHQVELAPLCRDHVNGGGLPSKDYTSTPRIGVIDPLNSSCICVLIGKHVLAVDMDMGKVLGCSLTDESEGSPWAITTCLKPCVLPPWLGSSQIPNAEHRALGGTGPRSRGSPLPLSESELTSVNLVHREPAPPPRLLLDATRLPFSLAFAVRRPPPRLHRRRMQLPLRGALSAAASASAPVRRALSTAAADADASRHPGWVMIHSIHHATEARTPSPRASLLLAEPPCSSYLLLPDHLVDRRPGPKPGTGIDVVGLLSAVIYATSGDGLLLFAYVDSHAPLSVTFFWRHTGLLTRSAAGHGPPDSYAVAMLREHSNSGTFHMWRFLSRTGKWDKIDGLPSPLPLVRRLDIDTEAVAFAGRLWWVDLTWGVISADPFSDRPELHFVELPRGSVWPMPSEDLLVEVQSIHRRVGVSEGRLRYVEVSDKDPFVLSSFALDDDGGSWTLEHRVALGRICEVKGGGPEDTPRIAVIDPLNSSVICVIVGKHVLSVDVEMGKVLGSSPIEEGEGSPWFITSILKSCVLPPWLASSKIPAAGTSASNKGDAKSKTLSDILVRFAGKHIEDIAVKSDPVQSSVLLSSRLYVDNPLIFSHEKEEA</sequence>
<evidence type="ECO:0000313" key="4">
    <source>
        <dbReference type="Proteomes" id="UP000026961"/>
    </source>
</evidence>
<reference evidence="3" key="1">
    <citation type="submission" date="2015-04" db="UniProtKB">
        <authorList>
            <consortium name="EnsemblPlants"/>
        </authorList>
    </citation>
    <scope>IDENTIFICATION</scope>
</reference>